<dbReference type="GeneID" id="33354847"/>
<dbReference type="AlphaFoldDB" id="A0A1Z1M6W3"/>
<keyword evidence="1" id="KW-0934">Plastid</keyword>
<dbReference type="RefSeq" id="YP_009393194.1">
    <property type="nucleotide sequence ID" value="NC_035266.1"/>
</dbReference>
<evidence type="ECO:0000313" key="1">
    <source>
        <dbReference type="EMBL" id="ARW61756.1"/>
    </source>
</evidence>
<geneLocation type="chloroplast" evidence="1"/>
<dbReference type="EMBL" id="MF101419">
    <property type="protein sequence ID" value="ARW61756.1"/>
    <property type="molecule type" value="Genomic_DNA"/>
</dbReference>
<keyword evidence="1" id="KW-0150">Chloroplast</keyword>
<protein>
    <submittedName>
        <fullName evidence="1">Uncharacterized protein</fullName>
    </submittedName>
</protein>
<proteinExistence type="predicted"/>
<organism evidence="1">
    <name type="scientific">Bostrychia moritziana</name>
    <name type="common">Red alga</name>
    <name type="synonym">Polysiphonia moritziana</name>
    <dbReference type="NCBI Taxonomy" id="103713"/>
    <lineage>
        <taxon>Eukaryota</taxon>
        <taxon>Rhodophyta</taxon>
        <taxon>Florideophyceae</taxon>
        <taxon>Rhodymeniophycidae</taxon>
        <taxon>Ceramiales</taxon>
        <taxon>Rhodomelaceae</taxon>
        <taxon>Bostrychia</taxon>
    </lineage>
</organism>
<accession>A0A1Z1M6W3</accession>
<gene>
    <name evidence="1" type="primary">orf44b</name>
</gene>
<name>A0A1Z1M6W3_BOSMO</name>
<reference evidence="1" key="1">
    <citation type="journal article" date="2017" name="J. Phycol.">
        <title>Analysis of chloroplast genomes and a supermatrix inform reclassification of the Rhodomelaceae (Rhodophyta).</title>
        <authorList>
            <person name="Diaz-Tapia P."/>
            <person name="Maggs C.A."/>
            <person name="West J.A."/>
            <person name="Verbruggen H."/>
        </authorList>
    </citation>
    <scope>NUCLEOTIDE SEQUENCE</scope>
    <source>
        <strain evidence="1">JW3660</strain>
    </source>
</reference>
<sequence>MIKNKRQLFQGLKRIKKIYNKDQKFYHFINTVEIQDLSESSFSF</sequence>